<sequence>MAKIFLIAKDTNAPALGAVLDLDALPEGVVNTVVAQWRDQVDDLVLWFLADAARAIALVREIADHDLSEQARWFCTTLASFTENCPPSKTGMEDWLLLSDGDDAEIARLPSKDAARIFSLMRSGITPLRTPWD</sequence>
<dbReference type="Proteomes" id="UP000482155">
    <property type="component" value="Unassembled WGS sequence"/>
</dbReference>
<organism evidence="1 2">
    <name type="scientific">Noviherbaspirillum galbum</name>
    <dbReference type="NCBI Taxonomy" id="2709383"/>
    <lineage>
        <taxon>Bacteria</taxon>
        <taxon>Pseudomonadati</taxon>
        <taxon>Pseudomonadota</taxon>
        <taxon>Betaproteobacteria</taxon>
        <taxon>Burkholderiales</taxon>
        <taxon>Oxalobacteraceae</taxon>
        <taxon>Noviherbaspirillum</taxon>
    </lineage>
</organism>
<protein>
    <submittedName>
        <fullName evidence="1">Uncharacterized protein</fullName>
    </submittedName>
</protein>
<evidence type="ECO:0000313" key="2">
    <source>
        <dbReference type="Proteomes" id="UP000482155"/>
    </source>
</evidence>
<gene>
    <name evidence="1" type="ORF">G3574_20230</name>
</gene>
<dbReference type="AlphaFoldDB" id="A0A6B3SXX0"/>
<proteinExistence type="predicted"/>
<reference evidence="1 2" key="1">
    <citation type="submission" date="2020-02" db="EMBL/GenBank/DDBJ databases">
        <authorList>
            <person name="Kim M.K."/>
        </authorList>
    </citation>
    <scope>NUCLEOTIDE SEQUENCE [LARGE SCALE GENOMIC DNA]</scope>
    <source>
        <strain evidence="1 2">17J57-3</strain>
    </source>
</reference>
<comment type="caution">
    <text evidence="1">The sequence shown here is derived from an EMBL/GenBank/DDBJ whole genome shotgun (WGS) entry which is preliminary data.</text>
</comment>
<keyword evidence="2" id="KW-1185">Reference proteome</keyword>
<evidence type="ECO:0000313" key="1">
    <source>
        <dbReference type="EMBL" id="NEX63412.1"/>
    </source>
</evidence>
<name>A0A6B3SXX0_9BURK</name>
<dbReference type="RefSeq" id="WP_163967252.1">
    <property type="nucleotide sequence ID" value="NZ_JAAIVB010000069.1"/>
</dbReference>
<dbReference type="EMBL" id="JAAIVB010000069">
    <property type="protein sequence ID" value="NEX63412.1"/>
    <property type="molecule type" value="Genomic_DNA"/>
</dbReference>
<accession>A0A6B3SXX0</accession>